<dbReference type="CTD" id="9940678"/>
<dbReference type="EMBL" id="JH712074">
    <property type="protein sequence ID" value="EFO25196.1"/>
    <property type="molecule type" value="Genomic_DNA"/>
</dbReference>
<evidence type="ECO:0000256" key="1">
    <source>
        <dbReference type="SAM" id="MobiDB-lite"/>
    </source>
</evidence>
<dbReference type="GeneID" id="9940678"/>
<proteinExistence type="predicted"/>
<accession>A0A1S0U6K2</accession>
<evidence type="ECO:0000313" key="2">
    <source>
        <dbReference type="EMBL" id="EFO25196.1"/>
    </source>
</evidence>
<dbReference type="RefSeq" id="XP_003138872.1">
    <property type="nucleotide sequence ID" value="XM_003138824.1"/>
</dbReference>
<dbReference type="OMA" id="NGHAEEW"/>
<sequence>MAATRINGHAEEWSMTGASKCNCCPYGFHIDLGFVDFIENVANETSTVTTTNDRNDLQRNSLKHMSDQDNTANNSKQLIERISFNPLDSIFSSPHTKCFIKSEELVGDKTSPVERLKLTSLILLSTAWDLFKLFDKTTYSSLFSDSLENVVSDFEETLNLRESNSERGSRHPLNNARKNIQCNGYFSDYGTMQSSNRLLPPKMR</sequence>
<reference evidence="2" key="1">
    <citation type="submission" date="2012-04" db="EMBL/GenBank/DDBJ databases">
        <title>The Genome Sequence of Loa loa.</title>
        <authorList>
            <consortium name="The Broad Institute Genome Sequencing Platform"/>
            <consortium name="Broad Institute Genome Sequencing Center for Infectious Disease"/>
            <person name="Nutman T.B."/>
            <person name="Fink D.L."/>
            <person name="Russ C."/>
            <person name="Young S."/>
            <person name="Zeng Q."/>
            <person name="Gargeya S."/>
            <person name="Alvarado L."/>
            <person name="Berlin A."/>
            <person name="Chapman S.B."/>
            <person name="Chen Z."/>
            <person name="Freedman E."/>
            <person name="Gellesch M."/>
            <person name="Goldberg J."/>
            <person name="Griggs A."/>
            <person name="Gujja S."/>
            <person name="Heilman E.R."/>
            <person name="Heiman D."/>
            <person name="Howarth C."/>
            <person name="Mehta T."/>
            <person name="Neiman D."/>
            <person name="Pearson M."/>
            <person name="Roberts A."/>
            <person name="Saif S."/>
            <person name="Shea T."/>
            <person name="Shenoy N."/>
            <person name="Sisk P."/>
            <person name="Stolte C."/>
            <person name="Sykes S."/>
            <person name="White J."/>
            <person name="Yandava C."/>
            <person name="Haas B."/>
            <person name="Henn M.R."/>
            <person name="Nusbaum C."/>
            <person name="Birren B."/>
        </authorList>
    </citation>
    <scope>NUCLEOTIDE SEQUENCE [LARGE SCALE GENOMIC DNA]</scope>
</reference>
<dbReference type="InParanoid" id="A0A1S0U6K2"/>
<dbReference type="AlphaFoldDB" id="A0A1S0U6K2"/>
<name>A0A1S0U6K2_LOALO</name>
<feature type="region of interest" description="Disordered" evidence="1">
    <location>
        <begin position="48"/>
        <end position="72"/>
    </location>
</feature>
<dbReference type="OrthoDB" id="5406014at2759"/>
<gene>
    <name evidence="2" type="ORF">LOAG_03287</name>
</gene>
<protein>
    <submittedName>
        <fullName evidence="2">Uncharacterized protein</fullName>
    </submittedName>
</protein>
<dbReference type="KEGG" id="loa:LOAG_03287"/>
<organism evidence="2">
    <name type="scientific">Loa loa</name>
    <name type="common">Eye worm</name>
    <name type="synonym">Filaria loa</name>
    <dbReference type="NCBI Taxonomy" id="7209"/>
    <lineage>
        <taxon>Eukaryota</taxon>
        <taxon>Metazoa</taxon>
        <taxon>Ecdysozoa</taxon>
        <taxon>Nematoda</taxon>
        <taxon>Chromadorea</taxon>
        <taxon>Rhabditida</taxon>
        <taxon>Spirurina</taxon>
        <taxon>Spiruromorpha</taxon>
        <taxon>Filarioidea</taxon>
        <taxon>Onchocercidae</taxon>
        <taxon>Loa</taxon>
    </lineage>
</organism>